<dbReference type="SUPFAM" id="SSF55811">
    <property type="entry name" value="Nudix"/>
    <property type="match status" value="1"/>
</dbReference>
<dbReference type="Gene3D" id="3.90.79.10">
    <property type="entry name" value="Nucleoside Triphosphate Pyrophosphohydrolase"/>
    <property type="match status" value="1"/>
</dbReference>
<organism evidence="1 2">
    <name type="scientific">Candidatus Woesebacteria bacterium RIFCSPHIGHO2_01_FULL_40_22</name>
    <dbReference type="NCBI Taxonomy" id="1802499"/>
    <lineage>
        <taxon>Bacteria</taxon>
        <taxon>Candidatus Woeseibacteriota</taxon>
    </lineage>
</organism>
<evidence type="ECO:0000313" key="2">
    <source>
        <dbReference type="Proteomes" id="UP000179221"/>
    </source>
</evidence>
<name>A0A1F7YGF4_9BACT</name>
<dbReference type="AlphaFoldDB" id="A0A1F7YGF4"/>
<protein>
    <submittedName>
        <fullName evidence="1">Uncharacterized protein</fullName>
    </submittedName>
</protein>
<dbReference type="InterPro" id="IPR015797">
    <property type="entry name" value="NUDIX_hydrolase-like_dom_sf"/>
</dbReference>
<dbReference type="Proteomes" id="UP000179221">
    <property type="component" value="Unassembled WGS sequence"/>
</dbReference>
<reference evidence="1 2" key="1">
    <citation type="journal article" date="2016" name="Nat. Commun.">
        <title>Thousands of microbial genomes shed light on interconnected biogeochemical processes in an aquifer system.</title>
        <authorList>
            <person name="Anantharaman K."/>
            <person name="Brown C.T."/>
            <person name="Hug L.A."/>
            <person name="Sharon I."/>
            <person name="Castelle C.J."/>
            <person name="Probst A.J."/>
            <person name="Thomas B.C."/>
            <person name="Singh A."/>
            <person name="Wilkins M.J."/>
            <person name="Karaoz U."/>
            <person name="Brodie E.L."/>
            <person name="Williams K.H."/>
            <person name="Hubbard S.S."/>
            <person name="Banfield J.F."/>
        </authorList>
    </citation>
    <scope>NUCLEOTIDE SEQUENCE [LARGE SCALE GENOMIC DNA]</scope>
</reference>
<gene>
    <name evidence="1" type="ORF">A2628_00140</name>
</gene>
<accession>A0A1F7YGF4</accession>
<sequence length="152" mass="17476">MKNQVLISGAVIVRPQKKGNKWFIVKNPTDGSWELPKIIVRKTESSVRAALRMIGEQGGLRVRVLEEAGRYNATVNNSGRVISQRYLYYLMLHRADSGESIGFEEPTWMEYGVAAKKLASKKERKMLRGAKDEYRQWLKNRKKRPLPAEQAE</sequence>
<proteinExistence type="predicted"/>
<dbReference type="EMBL" id="MGGL01000012">
    <property type="protein sequence ID" value="OGM26421.1"/>
    <property type="molecule type" value="Genomic_DNA"/>
</dbReference>
<evidence type="ECO:0000313" key="1">
    <source>
        <dbReference type="EMBL" id="OGM26421.1"/>
    </source>
</evidence>
<comment type="caution">
    <text evidence="1">The sequence shown here is derived from an EMBL/GenBank/DDBJ whole genome shotgun (WGS) entry which is preliminary data.</text>
</comment>